<keyword evidence="2" id="KW-0521">NADP</keyword>
<evidence type="ECO:0000256" key="2">
    <source>
        <dbReference type="RuleBase" id="RU364082"/>
    </source>
</evidence>
<keyword evidence="5" id="KW-1185">Reference proteome</keyword>
<comment type="caution">
    <text evidence="4">The sequence shown here is derived from an EMBL/GenBank/DDBJ whole genome shotgun (WGS) entry which is preliminary data.</text>
</comment>
<accession>A0AAP4BBN2</accession>
<evidence type="ECO:0000313" key="5">
    <source>
        <dbReference type="Proteomes" id="UP001300383"/>
    </source>
</evidence>
<comment type="similarity">
    <text evidence="1 2">Belongs to the dTDP-4-dehydrorhamnose reductase family.</text>
</comment>
<keyword evidence="2 4" id="KW-0560">Oxidoreductase</keyword>
<evidence type="ECO:0000313" key="4">
    <source>
        <dbReference type="EMBL" id="MDI9241611.1"/>
    </source>
</evidence>
<dbReference type="EMBL" id="JASGBQ010000003">
    <property type="protein sequence ID" value="MDI9241611.1"/>
    <property type="molecule type" value="Genomic_DNA"/>
</dbReference>
<feature type="domain" description="RmlD-like substrate binding" evidence="3">
    <location>
        <begin position="1"/>
        <end position="281"/>
    </location>
</feature>
<evidence type="ECO:0000256" key="1">
    <source>
        <dbReference type="ARBA" id="ARBA00010944"/>
    </source>
</evidence>
<dbReference type="GO" id="GO:0005829">
    <property type="term" value="C:cytosol"/>
    <property type="evidence" value="ECO:0007669"/>
    <property type="project" value="TreeGrafter"/>
</dbReference>
<dbReference type="InterPro" id="IPR036291">
    <property type="entry name" value="NAD(P)-bd_dom_sf"/>
</dbReference>
<dbReference type="InterPro" id="IPR005913">
    <property type="entry name" value="dTDP_dehydrorham_reduct"/>
</dbReference>
<dbReference type="GO" id="GO:0008831">
    <property type="term" value="F:dTDP-4-dehydrorhamnose reductase activity"/>
    <property type="evidence" value="ECO:0007669"/>
    <property type="project" value="UniProtKB-EC"/>
</dbReference>
<dbReference type="Gene3D" id="3.90.25.10">
    <property type="entry name" value="UDP-galactose 4-epimerase, domain 1"/>
    <property type="match status" value="1"/>
</dbReference>
<dbReference type="EC" id="1.1.1.133" evidence="2"/>
<name>A0AAP4BBN2_9FIRM</name>
<dbReference type="SUPFAM" id="SSF51735">
    <property type="entry name" value="NAD(P)-binding Rossmann-fold domains"/>
    <property type="match status" value="1"/>
</dbReference>
<sequence length="287" mass="32139">MRVLVTGVKGQLGYDVMNELAKREIEGVGVDIEEMDITDAAAVERVITEAKVDAVIHCAAFTAVDAAEEKLELCRRINAGGTENIAKVCKALDIKMMYISTDYVFDGQGERPWEPDDERDPLNAYGLTKYEGELAIEKYVEKFFTVRIAWVFGVNGKNFIKTMLRIGEERGAVSVVDDQIGSPTYTYDLARLLVDMIQTDKYGRYHATNEGLCSWYEFACEIFKQAGMDVKVTPVDSDTYNGMYPTAAKRPKNSRMSKDKLEANGFERLPAWQDALSRYLGALGKKA</sequence>
<reference evidence="4 5" key="1">
    <citation type="submission" date="2023-05" db="EMBL/GenBank/DDBJ databases">
        <title>[ruminococcus] sp. nov., isolated from a pig farm feces dump.</title>
        <authorList>
            <person name="Chang Y.-H."/>
        </authorList>
    </citation>
    <scope>NUCLEOTIDE SEQUENCE [LARGE SCALE GENOMIC DNA]</scope>
    <source>
        <strain evidence="4 5">YH-rum2234</strain>
    </source>
</reference>
<dbReference type="GO" id="GO:0019305">
    <property type="term" value="P:dTDP-rhamnose biosynthetic process"/>
    <property type="evidence" value="ECO:0007669"/>
    <property type="project" value="TreeGrafter"/>
</dbReference>
<gene>
    <name evidence="4" type="primary">rfbD</name>
    <name evidence="4" type="ORF">QJ036_03845</name>
</gene>
<proteinExistence type="inferred from homology"/>
<dbReference type="PANTHER" id="PTHR10491">
    <property type="entry name" value="DTDP-4-DEHYDRORHAMNOSE REDUCTASE"/>
    <property type="match status" value="1"/>
</dbReference>
<dbReference type="CDD" id="cd05254">
    <property type="entry name" value="dTDP_HR_like_SDR_e"/>
    <property type="match status" value="1"/>
</dbReference>
<dbReference type="Pfam" id="PF04321">
    <property type="entry name" value="RmlD_sub_bind"/>
    <property type="match status" value="1"/>
</dbReference>
<dbReference type="NCBIfam" id="TIGR01214">
    <property type="entry name" value="rmlD"/>
    <property type="match status" value="1"/>
</dbReference>
<comment type="pathway">
    <text evidence="2">Carbohydrate biosynthesis; dTDP-L-rhamnose biosynthesis.</text>
</comment>
<comment type="function">
    <text evidence="2">Catalyzes the reduction of dTDP-6-deoxy-L-lyxo-4-hexulose to yield dTDP-L-rhamnose.</text>
</comment>
<dbReference type="AlphaFoldDB" id="A0AAP4BBN2"/>
<protein>
    <recommendedName>
        <fullName evidence="2">dTDP-4-dehydrorhamnose reductase</fullName>
        <ecNumber evidence="2">1.1.1.133</ecNumber>
    </recommendedName>
</protein>
<dbReference type="Gene3D" id="3.40.50.720">
    <property type="entry name" value="NAD(P)-binding Rossmann-like Domain"/>
    <property type="match status" value="1"/>
</dbReference>
<dbReference type="RefSeq" id="WP_283230118.1">
    <property type="nucleotide sequence ID" value="NZ_JASGBQ010000003.1"/>
</dbReference>
<dbReference type="Proteomes" id="UP001300383">
    <property type="component" value="Unassembled WGS sequence"/>
</dbReference>
<evidence type="ECO:0000259" key="3">
    <source>
        <dbReference type="Pfam" id="PF04321"/>
    </source>
</evidence>
<dbReference type="PANTHER" id="PTHR10491:SF4">
    <property type="entry name" value="METHIONINE ADENOSYLTRANSFERASE 2 SUBUNIT BETA"/>
    <property type="match status" value="1"/>
</dbReference>
<organism evidence="4 5">
    <name type="scientific">Fusibacillus kribbianus</name>
    <dbReference type="NCBI Taxonomy" id="3044208"/>
    <lineage>
        <taxon>Bacteria</taxon>
        <taxon>Bacillati</taxon>
        <taxon>Bacillota</taxon>
        <taxon>Clostridia</taxon>
        <taxon>Lachnospirales</taxon>
        <taxon>Lachnospiraceae</taxon>
        <taxon>Fusibacillus</taxon>
    </lineage>
</organism>
<dbReference type="InterPro" id="IPR029903">
    <property type="entry name" value="RmlD-like-bd"/>
</dbReference>